<accession>A0A0E9XKK0</accession>
<sequence>MYLKNQFICGVVCVHQKSLFLFRKYPDCKLSNVRALLGSESSCKPLYKYGKELWQLKKLSRPFESACIALVLVMIAAELPVPVF</sequence>
<protein>
    <submittedName>
        <fullName evidence="1">Uncharacterized protein</fullName>
    </submittedName>
</protein>
<reference evidence="1" key="1">
    <citation type="submission" date="2014-11" db="EMBL/GenBank/DDBJ databases">
        <authorList>
            <person name="Amaro Gonzalez C."/>
        </authorList>
    </citation>
    <scope>NUCLEOTIDE SEQUENCE</scope>
</reference>
<reference evidence="1" key="2">
    <citation type="journal article" date="2015" name="Fish Shellfish Immunol.">
        <title>Early steps in the European eel (Anguilla anguilla)-Vibrio vulnificus interaction in the gills: Role of the RtxA13 toxin.</title>
        <authorList>
            <person name="Callol A."/>
            <person name="Pajuelo D."/>
            <person name="Ebbesson L."/>
            <person name="Teles M."/>
            <person name="MacKenzie S."/>
            <person name="Amaro C."/>
        </authorList>
    </citation>
    <scope>NUCLEOTIDE SEQUENCE</scope>
</reference>
<dbReference type="AlphaFoldDB" id="A0A0E9XKK0"/>
<evidence type="ECO:0000313" key="1">
    <source>
        <dbReference type="EMBL" id="JAI03243.1"/>
    </source>
</evidence>
<name>A0A0E9XKK0_ANGAN</name>
<organism evidence="1">
    <name type="scientific">Anguilla anguilla</name>
    <name type="common">European freshwater eel</name>
    <name type="synonym">Muraena anguilla</name>
    <dbReference type="NCBI Taxonomy" id="7936"/>
    <lineage>
        <taxon>Eukaryota</taxon>
        <taxon>Metazoa</taxon>
        <taxon>Chordata</taxon>
        <taxon>Craniata</taxon>
        <taxon>Vertebrata</taxon>
        <taxon>Euteleostomi</taxon>
        <taxon>Actinopterygii</taxon>
        <taxon>Neopterygii</taxon>
        <taxon>Teleostei</taxon>
        <taxon>Anguilliformes</taxon>
        <taxon>Anguillidae</taxon>
        <taxon>Anguilla</taxon>
    </lineage>
</organism>
<proteinExistence type="predicted"/>
<dbReference type="EMBL" id="GBXM01005335">
    <property type="protein sequence ID" value="JAI03243.1"/>
    <property type="molecule type" value="Transcribed_RNA"/>
</dbReference>